<keyword evidence="1" id="KW-0547">Nucleotide-binding</keyword>
<gene>
    <name evidence="4" type="ORF">LRS13_16515</name>
</gene>
<dbReference type="Pfam" id="PF00196">
    <property type="entry name" value="GerE"/>
    <property type="match status" value="1"/>
</dbReference>
<dbReference type="Gene3D" id="1.10.10.10">
    <property type="entry name" value="Winged helix-like DNA-binding domain superfamily/Winged helix DNA-binding domain"/>
    <property type="match status" value="1"/>
</dbReference>
<keyword evidence="5" id="KW-1185">Reference proteome</keyword>
<dbReference type="SMART" id="SM00421">
    <property type="entry name" value="HTH_LUXR"/>
    <property type="match status" value="1"/>
</dbReference>
<organism evidence="4 5">
    <name type="scientific">Svornostia abyssi</name>
    <dbReference type="NCBI Taxonomy" id="2898438"/>
    <lineage>
        <taxon>Bacteria</taxon>
        <taxon>Bacillati</taxon>
        <taxon>Actinomycetota</taxon>
        <taxon>Thermoleophilia</taxon>
        <taxon>Solirubrobacterales</taxon>
        <taxon>Baekduiaceae</taxon>
        <taxon>Svornostia</taxon>
    </lineage>
</organism>
<dbReference type="InterPro" id="IPR041664">
    <property type="entry name" value="AAA_16"/>
</dbReference>
<accession>A0ABY5PCS7</accession>
<dbReference type="PRINTS" id="PR00038">
    <property type="entry name" value="HTHLUXR"/>
</dbReference>
<proteinExistence type="predicted"/>
<sequence>MDALSDSAGPVLVGRDAELARIDAVLAAPESGPGLVICGPRGSGVTALVAASAAGAEARGMRVLRTVGVEAEAGFPYAGLHQLLRPLRAEIETLATPQRDAVRGALDAGAADRGRVTLATVGVLAIAHRTAPVLVCVDEAQWLDGETRAVLTALARRMVHEPAAVVIGTHDRHALEETGCAELSVDPLTEEHAAALLDALEPDLERFVRARVVRHAAGNPLALTELPSAYRGAGDGVLLSPSPPLTPRLEEAFGAPLEALPPATRNALLHAALGDGEMPAEFTHPLGRAAVIWLASPADRQAAQTALADAATEPARAAWHRAAAAAGSHEAVAADLAAAARDAAAAGSYELAAFGMRRAARLTPDDPQRSRRLVEAADLAYEVGARATSDRLLEAVDSATLDTVGQAHLIAVRQRTTPPHADDRRTAEVVALAQATAEHGERALALRLLWRAAAEPLALDGRAEGAAAVIGAAEDIAGDPRAPVVLSMLASLATREREHDILDGVRTHAADTTAPGELALLGHAALITGEPALALDVLARSEAGLRGEGRLTMLGQTLTLAAWAAALCDRWDRAETAGAEAARLTVETGLPVWGAVAQTALAMVAGLRGDGDTAEDHAGAAERVALPAGASAVLVLVQQARGRAALSAGRPGEAFEHLRRAFDPADPAHDRVSAPALVGDLAEAAATPDQRADAGRILAAVPDAEATRLRVAAAHARLVLAEDTGADAAFAAAATAADGCSAFDEGRMLLVHGMRLRRQRRVADSRAPLRRAATLFTTVGATPWAERARRELAATAETSHRAADEQDQLTPQELQIAHLVARGRSNRDIAADLALSPRTVGHHLTRIFRKLGVTSRAGVAGALERLG</sequence>
<dbReference type="InterPro" id="IPR016032">
    <property type="entry name" value="Sig_transdc_resp-reg_C-effctor"/>
</dbReference>
<dbReference type="EMBL" id="CP088295">
    <property type="protein sequence ID" value="UUY02305.1"/>
    <property type="molecule type" value="Genomic_DNA"/>
</dbReference>
<dbReference type="RefSeq" id="WP_353862835.1">
    <property type="nucleotide sequence ID" value="NZ_CP088295.1"/>
</dbReference>
<reference evidence="5" key="1">
    <citation type="submission" date="2021-11" db="EMBL/GenBank/DDBJ databases">
        <title>Cultivation dependent microbiological survey of springs from the worlds oldest radium mine currently devoted to the extraction of radon-saturated water.</title>
        <authorList>
            <person name="Kapinusova G."/>
            <person name="Smrhova T."/>
            <person name="Strejcek M."/>
            <person name="Suman J."/>
            <person name="Jani K."/>
            <person name="Pajer P."/>
            <person name="Uhlik O."/>
        </authorList>
    </citation>
    <scope>NUCLEOTIDE SEQUENCE [LARGE SCALE GENOMIC DNA]</scope>
    <source>
        <strain evidence="5">J379</strain>
    </source>
</reference>
<evidence type="ECO:0000256" key="1">
    <source>
        <dbReference type="ARBA" id="ARBA00022741"/>
    </source>
</evidence>
<evidence type="ECO:0000313" key="5">
    <source>
        <dbReference type="Proteomes" id="UP001058860"/>
    </source>
</evidence>
<evidence type="ECO:0000313" key="4">
    <source>
        <dbReference type="EMBL" id="UUY02305.1"/>
    </source>
</evidence>
<dbReference type="PANTHER" id="PTHR16305:SF35">
    <property type="entry name" value="TRANSCRIPTIONAL ACTIVATOR DOMAIN"/>
    <property type="match status" value="1"/>
</dbReference>
<dbReference type="CDD" id="cd06170">
    <property type="entry name" value="LuxR_C_like"/>
    <property type="match status" value="1"/>
</dbReference>
<dbReference type="PROSITE" id="PS50043">
    <property type="entry name" value="HTH_LUXR_2"/>
    <property type="match status" value="1"/>
</dbReference>
<feature type="domain" description="HTH luxR-type" evidence="3">
    <location>
        <begin position="802"/>
        <end position="867"/>
    </location>
</feature>
<name>A0ABY5PCS7_9ACTN</name>
<dbReference type="PANTHER" id="PTHR16305">
    <property type="entry name" value="TESTICULAR SOLUBLE ADENYLYL CYCLASE"/>
    <property type="match status" value="1"/>
</dbReference>
<dbReference type="InterPro" id="IPR036388">
    <property type="entry name" value="WH-like_DNA-bd_sf"/>
</dbReference>
<dbReference type="InterPro" id="IPR027417">
    <property type="entry name" value="P-loop_NTPase"/>
</dbReference>
<evidence type="ECO:0000259" key="3">
    <source>
        <dbReference type="PROSITE" id="PS50043"/>
    </source>
</evidence>
<protein>
    <submittedName>
        <fullName evidence="4">AAA family ATPase</fullName>
    </submittedName>
</protein>
<keyword evidence="2" id="KW-0067">ATP-binding</keyword>
<dbReference type="InterPro" id="IPR000792">
    <property type="entry name" value="Tscrpt_reg_LuxR_C"/>
</dbReference>
<dbReference type="Proteomes" id="UP001058860">
    <property type="component" value="Chromosome"/>
</dbReference>
<dbReference type="Pfam" id="PF13191">
    <property type="entry name" value="AAA_16"/>
    <property type="match status" value="1"/>
</dbReference>
<evidence type="ECO:0000256" key="2">
    <source>
        <dbReference type="ARBA" id="ARBA00022840"/>
    </source>
</evidence>
<dbReference type="SUPFAM" id="SSF52540">
    <property type="entry name" value="P-loop containing nucleoside triphosphate hydrolases"/>
    <property type="match status" value="1"/>
</dbReference>
<dbReference type="PROSITE" id="PS00622">
    <property type="entry name" value="HTH_LUXR_1"/>
    <property type="match status" value="1"/>
</dbReference>
<dbReference type="SUPFAM" id="SSF46894">
    <property type="entry name" value="C-terminal effector domain of the bipartite response regulators"/>
    <property type="match status" value="1"/>
</dbReference>